<keyword evidence="12 14" id="KW-0411">Iron-sulfur</keyword>
<dbReference type="Gene3D" id="1.10.150.530">
    <property type="match status" value="1"/>
</dbReference>
<dbReference type="SFLD" id="SFLDF00275">
    <property type="entry name" value="adenosine_C2_methyltransferase"/>
    <property type="match status" value="1"/>
</dbReference>
<dbReference type="CDD" id="cd01335">
    <property type="entry name" value="Radical_SAM"/>
    <property type="match status" value="1"/>
</dbReference>
<keyword evidence="10 14" id="KW-0479">Metal-binding</keyword>
<protein>
    <recommendedName>
        <fullName evidence="14">Probable dual-specificity RNA methyltransferase RlmN</fullName>
        <ecNumber evidence="14">2.1.1.192</ecNumber>
    </recommendedName>
    <alternativeName>
        <fullName evidence="14">23S rRNA (adenine(2503)-C(2))-methyltransferase</fullName>
    </alternativeName>
    <alternativeName>
        <fullName evidence="14">23S rRNA m2A2503 methyltransferase</fullName>
    </alternativeName>
    <alternativeName>
        <fullName evidence="14">Ribosomal RNA large subunit methyltransferase N</fullName>
    </alternativeName>
    <alternativeName>
        <fullName evidence="14">tRNA (adenine(37)-C(2))-methyltransferase</fullName>
    </alternativeName>
    <alternativeName>
        <fullName evidence="14">tRNA m2A37 methyltransferase</fullName>
    </alternativeName>
</protein>
<evidence type="ECO:0000256" key="5">
    <source>
        <dbReference type="ARBA" id="ARBA00022552"/>
    </source>
</evidence>
<dbReference type="GO" id="GO:0070040">
    <property type="term" value="F:rRNA (adenine(2503)-C2-)-methyltransferase activity"/>
    <property type="evidence" value="ECO:0007669"/>
    <property type="project" value="UniProtKB-UniRule"/>
</dbReference>
<keyword evidence="3 14" id="KW-0004">4Fe-4S</keyword>
<dbReference type="PANTHER" id="PTHR30544:SF5">
    <property type="entry name" value="RADICAL SAM CORE DOMAIN-CONTAINING PROTEIN"/>
    <property type="match status" value="1"/>
</dbReference>
<reference evidence="16" key="1">
    <citation type="submission" date="2020-10" db="EMBL/GenBank/DDBJ databases">
        <authorList>
            <person name="Gilroy R."/>
        </authorList>
    </citation>
    <scope>NUCLEOTIDE SEQUENCE</scope>
    <source>
        <strain evidence="16">CHK121-14286</strain>
    </source>
</reference>
<evidence type="ECO:0000256" key="2">
    <source>
        <dbReference type="ARBA" id="ARBA00007544"/>
    </source>
</evidence>
<dbReference type="InterPro" id="IPR058240">
    <property type="entry name" value="rSAM_sf"/>
</dbReference>
<dbReference type="GO" id="GO:0046872">
    <property type="term" value="F:metal ion binding"/>
    <property type="evidence" value="ECO:0007669"/>
    <property type="project" value="UniProtKB-KW"/>
</dbReference>
<feature type="binding site" evidence="14">
    <location>
        <position position="117"/>
    </location>
    <ligand>
        <name>[4Fe-4S] cluster</name>
        <dbReference type="ChEBI" id="CHEBI:49883"/>
        <note>4Fe-4S-S-AdoMet</note>
    </ligand>
</feature>
<comment type="similarity">
    <text evidence="2 14">Belongs to the radical SAM superfamily. RlmN family.</text>
</comment>
<evidence type="ECO:0000313" key="16">
    <source>
        <dbReference type="EMBL" id="HIR66342.1"/>
    </source>
</evidence>
<dbReference type="InterPro" id="IPR007197">
    <property type="entry name" value="rSAM"/>
</dbReference>
<feature type="binding site" evidence="14">
    <location>
        <position position="110"/>
    </location>
    <ligand>
        <name>[4Fe-4S] cluster</name>
        <dbReference type="ChEBI" id="CHEBI:49883"/>
        <note>4Fe-4S-S-AdoMet</note>
    </ligand>
</feature>
<proteinExistence type="inferred from homology"/>
<evidence type="ECO:0000256" key="7">
    <source>
        <dbReference type="ARBA" id="ARBA00022679"/>
    </source>
</evidence>
<keyword evidence="4 14" id="KW-0963">Cytoplasm</keyword>
<dbReference type="PANTHER" id="PTHR30544">
    <property type="entry name" value="23S RRNA METHYLTRANSFERASE"/>
    <property type="match status" value="1"/>
</dbReference>
<dbReference type="GO" id="GO:0051539">
    <property type="term" value="F:4 iron, 4 sulfur cluster binding"/>
    <property type="evidence" value="ECO:0007669"/>
    <property type="project" value="UniProtKB-UniRule"/>
</dbReference>
<dbReference type="AlphaFoldDB" id="A0A9D1E4H3"/>
<feature type="binding site" evidence="14">
    <location>
        <begin position="160"/>
        <end position="161"/>
    </location>
    <ligand>
        <name>S-adenosyl-L-methionine</name>
        <dbReference type="ChEBI" id="CHEBI:59789"/>
    </ligand>
</feature>
<dbReference type="InterPro" id="IPR027492">
    <property type="entry name" value="RNA_MTrfase_RlmN"/>
</dbReference>
<dbReference type="Proteomes" id="UP000824200">
    <property type="component" value="Unassembled WGS sequence"/>
</dbReference>
<dbReference type="FunFam" id="3.20.20.70:FF:000014">
    <property type="entry name" value="Probable dual-specificity RNA methyltransferase RlmN"/>
    <property type="match status" value="1"/>
</dbReference>
<reference evidence="16" key="2">
    <citation type="journal article" date="2021" name="PeerJ">
        <title>Extensive microbial diversity within the chicken gut microbiome revealed by metagenomics and culture.</title>
        <authorList>
            <person name="Gilroy R."/>
            <person name="Ravi A."/>
            <person name="Getino M."/>
            <person name="Pursley I."/>
            <person name="Horton D.L."/>
            <person name="Alikhan N.F."/>
            <person name="Baker D."/>
            <person name="Gharbi K."/>
            <person name="Hall N."/>
            <person name="Watson M."/>
            <person name="Adriaenssens E.M."/>
            <person name="Foster-Nyarko E."/>
            <person name="Jarju S."/>
            <person name="Secka A."/>
            <person name="Antonio M."/>
            <person name="Oren A."/>
            <person name="Chaudhuri R.R."/>
            <person name="La Ragione R."/>
            <person name="Hildebrand F."/>
            <person name="Pallen M.J."/>
        </authorList>
    </citation>
    <scope>NUCLEOTIDE SEQUENCE</scope>
    <source>
        <strain evidence="16">CHK121-14286</strain>
    </source>
</reference>
<keyword evidence="11 14" id="KW-0408">Iron</keyword>
<evidence type="ECO:0000256" key="4">
    <source>
        <dbReference type="ARBA" id="ARBA00022490"/>
    </source>
</evidence>
<dbReference type="EC" id="2.1.1.192" evidence="14"/>
<keyword evidence="7 14" id="KW-0808">Transferase</keyword>
<feature type="binding site" evidence="14">
    <location>
        <position position="291"/>
    </location>
    <ligand>
        <name>S-adenosyl-L-methionine</name>
        <dbReference type="ChEBI" id="CHEBI:59789"/>
    </ligand>
</feature>
<evidence type="ECO:0000259" key="15">
    <source>
        <dbReference type="PROSITE" id="PS51918"/>
    </source>
</evidence>
<gene>
    <name evidence="14 16" type="primary">rlmN</name>
    <name evidence="16" type="ORF">IAC95_05635</name>
</gene>
<feature type="binding site" evidence="14">
    <location>
        <position position="114"/>
    </location>
    <ligand>
        <name>[4Fe-4S] cluster</name>
        <dbReference type="ChEBI" id="CHEBI:49883"/>
        <note>4Fe-4S-S-AdoMet</note>
    </ligand>
</feature>
<evidence type="ECO:0000256" key="12">
    <source>
        <dbReference type="ARBA" id="ARBA00023014"/>
    </source>
</evidence>
<feature type="domain" description="Radical SAM core" evidence="15">
    <location>
        <begin position="96"/>
        <end position="329"/>
    </location>
</feature>
<dbReference type="GO" id="GO:0005737">
    <property type="term" value="C:cytoplasm"/>
    <property type="evidence" value="ECO:0007669"/>
    <property type="project" value="UniProtKB-SubCell"/>
</dbReference>
<dbReference type="SFLD" id="SFLDS00029">
    <property type="entry name" value="Radical_SAM"/>
    <property type="match status" value="1"/>
</dbReference>
<evidence type="ECO:0000256" key="13">
    <source>
        <dbReference type="ARBA" id="ARBA00023157"/>
    </source>
</evidence>
<evidence type="ECO:0000256" key="3">
    <source>
        <dbReference type="ARBA" id="ARBA00022485"/>
    </source>
</evidence>
<evidence type="ECO:0000313" key="17">
    <source>
        <dbReference type="Proteomes" id="UP000824200"/>
    </source>
</evidence>
<dbReference type="Pfam" id="PF04055">
    <property type="entry name" value="Radical_SAM"/>
    <property type="match status" value="1"/>
</dbReference>
<comment type="caution">
    <text evidence="14">Lacks conserved residue(s) required for the propagation of feature annotation.</text>
</comment>
<keyword evidence="5 14" id="KW-0698">rRNA processing</keyword>
<dbReference type="PIRSF" id="PIRSF006004">
    <property type="entry name" value="CHP00048"/>
    <property type="match status" value="1"/>
</dbReference>
<feature type="binding site" evidence="14">
    <location>
        <position position="192"/>
    </location>
    <ligand>
        <name>S-adenosyl-L-methionine</name>
        <dbReference type="ChEBI" id="CHEBI:59789"/>
    </ligand>
</feature>
<comment type="cofactor">
    <cofactor evidence="14">
        <name>[4Fe-4S] cluster</name>
        <dbReference type="ChEBI" id="CHEBI:49883"/>
    </cofactor>
    <text evidence="14">Binds 1 [4Fe-4S] cluster. The cluster is coordinated with 3 cysteines and an exchangeable S-adenosyl-L-methionine.</text>
</comment>
<comment type="caution">
    <text evidence="16">The sequence shown here is derived from an EMBL/GenBank/DDBJ whole genome shotgun (WGS) entry which is preliminary data.</text>
</comment>
<evidence type="ECO:0000256" key="1">
    <source>
        <dbReference type="ARBA" id="ARBA00004496"/>
    </source>
</evidence>
<dbReference type="NCBIfam" id="TIGR00048">
    <property type="entry name" value="rRNA_mod_RlmN"/>
    <property type="match status" value="1"/>
</dbReference>
<keyword evidence="8 14" id="KW-0949">S-adenosyl-L-methionine</keyword>
<dbReference type="InterPro" id="IPR040072">
    <property type="entry name" value="Methyltransferase_A"/>
</dbReference>
<comment type="catalytic activity">
    <reaction evidence="14">
        <text>adenosine(2503) in 23S rRNA + 2 reduced [2Fe-2S]-[ferredoxin] + 2 S-adenosyl-L-methionine = 2-methyladenosine(2503) in 23S rRNA + 5'-deoxyadenosine + L-methionine + 2 oxidized [2Fe-2S]-[ferredoxin] + S-adenosyl-L-homocysteine</text>
        <dbReference type="Rhea" id="RHEA:42916"/>
        <dbReference type="Rhea" id="RHEA-COMP:10000"/>
        <dbReference type="Rhea" id="RHEA-COMP:10001"/>
        <dbReference type="Rhea" id="RHEA-COMP:10152"/>
        <dbReference type="Rhea" id="RHEA-COMP:10282"/>
        <dbReference type="ChEBI" id="CHEBI:17319"/>
        <dbReference type="ChEBI" id="CHEBI:33737"/>
        <dbReference type="ChEBI" id="CHEBI:33738"/>
        <dbReference type="ChEBI" id="CHEBI:57844"/>
        <dbReference type="ChEBI" id="CHEBI:57856"/>
        <dbReference type="ChEBI" id="CHEBI:59789"/>
        <dbReference type="ChEBI" id="CHEBI:74411"/>
        <dbReference type="ChEBI" id="CHEBI:74497"/>
        <dbReference type="EC" id="2.1.1.192"/>
    </reaction>
</comment>
<comment type="miscellaneous">
    <text evidence="14">Reaction proceeds by a ping-pong mechanism involving intermediate methylation of a conserved cysteine residue.</text>
</comment>
<accession>A0A9D1E4H3</accession>
<evidence type="ECO:0000256" key="9">
    <source>
        <dbReference type="ARBA" id="ARBA00022694"/>
    </source>
</evidence>
<comment type="function">
    <text evidence="14">Specifically methylates position 2 of adenine 2503 in 23S rRNA and position 2 of adenine 37 in tRNAs.</text>
</comment>
<dbReference type="EMBL" id="DVHL01000045">
    <property type="protein sequence ID" value="HIR66342.1"/>
    <property type="molecule type" value="Genomic_DNA"/>
</dbReference>
<dbReference type="GO" id="GO:0002935">
    <property type="term" value="F:tRNA (adenine(37)-C2)-methyltransferase activity"/>
    <property type="evidence" value="ECO:0007669"/>
    <property type="project" value="UniProtKB-UniRule"/>
</dbReference>
<feature type="active site" description="S-methylcysteine intermediate" evidence="14">
    <location>
        <position position="334"/>
    </location>
</feature>
<dbReference type="SUPFAM" id="SSF102114">
    <property type="entry name" value="Radical SAM enzymes"/>
    <property type="match status" value="1"/>
</dbReference>
<dbReference type="PROSITE" id="PS51918">
    <property type="entry name" value="RADICAL_SAM"/>
    <property type="match status" value="1"/>
</dbReference>
<feature type="binding site" evidence="14">
    <location>
        <begin position="215"/>
        <end position="217"/>
    </location>
    <ligand>
        <name>S-adenosyl-L-methionine</name>
        <dbReference type="ChEBI" id="CHEBI:59789"/>
    </ligand>
</feature>
<dbReference type="GO" id="GO:0070475">
    <property type="term" value="P:rRNA base methylation"/>
    <property type="evidence" value="ECO:0007669"/>
    <property type="project" value="UniProtKB-UniRule"/>
</dbReference>
<feature type="active site" description="Proton acceptor" evidence="14">
    <location>
        <position position="90"/>
    </location>
</feature>
<evidence type="ECO:0000256" key="10">
    <source>
        <dbReference type="ARBA" id="ARBA00022723"/>
    </source>
</evidence>
<keyword evidence="6 14" id="KW-0489">Methyltransferase</keyword>
<dbReference type="InterPro" id="IPR013785">
    <property type="entry name" value="Aldolase_TIM"/>
</dbReference>
<dbReference type="GO" id="GO:0019843">
    <property type="term" value="F:rRNA binding"/>
    <property type="evidence" value="ECO:0007669"/>
    <property type="project" value="UniProtKB-UniRule"/>
</dbReference>
<dbReference type="HAMAP" id="MF_01849">
    <property type="entry name" value="RNA_methyltr_RlmN"/>
    <property type="match status" value="1"/>
</dbReference>
<comment type="catalytic activity">
    <reaction evidence="14">
        <text>adenosine(37) in tRNA + 2 reduced [2Fe-2S]-[ferredoxin] + 2 S-adenosyl-L-methionine = 2-methyladenosine(37) in tRNA + 5'-deoxyadenosine + L-methionine + 2 oxidized [2Fe-2S]-[ferredoxin] + S-adenosyl-L-homocysteine</text>
        <dbReference type="Rhea" id="RHEA:43332"/>
        <dbReference type="Rhea" id="RHEA-COMP:10000"/>
        <dbReference type="Rhea" id="RHEA-COMP:10001"/>
        <dbReference type="Rhea" id="RHEA-COMP:10162"/>
        <dbReference type="Rhea" id="RHEA-COMP:10485"/>
        <dbReference type="ChEBI" id="CHEBI:17319"/>
        <dbReference type="ChEBI" id="CHEBI:33737"/>
        <dbReference type="ChEBI" id="CHEBI:33738"/>
        <dbReference type="ChEBI" id="CHEBI:57844"/>
        <dbReference type="ChEBI" id="CHEBI:57856"/>
        <dbReference type="ChEBI" id="CHEBI:59789"/>
        <dbReference type="ChEBI" id="CHEBI:74411"/>
        <dbReference type="ChEBI" id="CHEBI:74497"/>
        <dbReference type="EC" id="2.1.1.192"/>
    </reaction>
</comment>
<dbReference type="GO" id="GO:0000049">
    <property type="term" value="F:tRNA binding"/>
    <property type="evidence" value="ECO:0007669"/>
    <property type="project" value="UniProtKB-UniRule"/>
</dbReference>
<evidence type="ECO:0000256" key="8">
    <source>
        <dbReference type="ARBA" id="ARBA00022691"/>
    </source>
</evidence>
<dbReference type="SFLD" id="SFLDG01062">
    <property type="entry name" value="methyltransferase_(Class_A)"/>
    <property type="match status" value="1"/>
</dbReference>
<keyword evidence="9 14" id="KW-0819">tRNA processing</keyword>
<dbReference type="Pfam" id="PF21016">
    <property type="entry name" value="RlmN_N"/>
    <property type="match status" value="1"/>
</dbReference>
<evidence type="ECO:0000256" key="11">
    <source>
        <dbReference type="ARBA" id="ARBA00023004"/>
    </source>
</evidence>
<dbReference type="GO" id="GO:0030488">
    <property type="term" value="P:tRNA methylation"/>
    <property type="evidence" value="ECO:0007669"/>
    <property type="project" value="UniProtKB-UniRule"/>
</dbReference>
<dbReference type="Gene3D" id="3.20.20.70">
    <property type="entry name" value="Aldolase class I"/>
    <property type="match status" value="1"/>
</dbReference>
<dbReference type="InterPro" id="IPR048641">
    <property type="entry name" value="RlmN_N"/>
</dbReference>
<sequence length="350" mass="38826">MKTILNDFSLEELTQFVTAQFGVKPFVAKQIFGWLTKCVDFDSMTNISKDLRQKLSENCVAVSAKIIKTLTSSDGTQKFLFQLTDGNVVEGVLMRYKYGNTLCVSSQVGCRMGCKFCASTLGGLVRNLSAGEILGEVLSVNALGDGNSRYVTNIVMMGSGEPLDNFDNVTKFLHLVSHPDGINISERNISLSTCGIVPAIRKLADMDFSVNLTLSLHNPFDEQRRQIMPIANAYDVSQTIDACRYYFEKTGRRVIVEYTLIDGQNDSYSHAVKLASLLREMSVLVNVIALNPVRETGLKGTSESNLKKFLSYLEKLGISATRRRTMGQDIEGACGQLRRRYLAEETTNEN</sequence>
<comment type="subcellular location">
    <subcellularLocation>
        <location evidence="1 14">Cytoplasm</location>
    </subcellularLocation>
</comment>
<evidence type="ECO:0000256" key="14">
    <source>
        <dbReference type="HAMAP-Rule" id="MF_01849"/>
    </source>
</evidence>
<dbReference type="InterPro" id="IPR004383">
    <property type="entry name" value="rRNA_lsu_MTrfase_RlmN/Cfr"/>
</dbReference>
<organism evidence="16 17">
    <name type="scientific">Candidatus Fimimonas gallinarum</name>
    <dbReference type="NCBI Taxonomy" id="2840821"/>
    <lineage>
        <taxon>Bacteria</taxon>
        <taxon>Pseudomonadati</taxon>
        <taxon>Myxococcota</taxon>
        <taxon>Myxococcia</taxon>
        <taxon>Myxococcales</taxon>
        <taxon>Cystobacterineae</taxon>
        <taxon>Myxococcaceae</taxon>
        <taxon>Myxococcaceae incertae sedis</taxon>
        <taxon>Candidatus Fimimonas</taxon>
    </lineage>
</organism>
<keyword evidence="13 14" id="KW-1015">Disulfide bond</keyword>
<evidence type="ECO:0000256" key="6">
    <source>
        <dbReference type="ARBA" id="ARBA00022603"/>
    </source>
</evidence>
<name>A0A9D1E4H3_9BACT</name>